<evidence type="ECO:0000259" key="1">
    <source>
        <dbReference type="Pfam" id="PF02464"/>
    </source>
</evidence>
<name>A0A0A8UW32_LEGHA</name>
<dbReference type="RefSeq" id="WP_045106523.1">
    <property type="nucleotide sequence ID" value="NZ_LN681225.1"/>
</dbReference>
<dbReference type="HOGENOM" id="CLU_030805_1_1_6"/>
<dbReference type="NCBIfam" id="TIGR00199">
    <property type="entry name" value="PncC_domain"/>
    <property type="match status" value="1"/>
</dbReference>
<dbReference type="InterPro" id="IPR036653">
    <property type="entry name" value="CinA-like_C"/>
</dbReference>
<dbReference type="Proteomes" id="UP000032803">
    <property type="component" value="Chromosome I"/>
</dbReference>
<reference evidence="3" key="1">
    <citation type="submission" date="2014-09" db="EMBL/GenBank/DDBJ databases">
        <authorList>
            <person name="Gomez-Valero L."/>
        </authorList>
    </citation>
    <scope>NUCLEOTIDE SEQUENCE [LARGE SCALE GENOMIC DNA]</scope>
    <source>
        <strain evidence="3">ATCC35250</strain>
    </source>
</reference>
<gene>
    <name evidence="2" type="primary">CinA</name>
    <name evidence="2" type="ORF">LHA_2277</name>
</gene>
<evidence type="ECO:0000313" key="2">
    <source>
        <dbReference type="EMBL" id="CEK11297.1"/>
    </source>
</evidence>
<accession>A0A0A8UW32</accession>
<dbReference type="AlphaFoldDB" id="A0A0A8UW32"/>
<dbReference type="Gene3D" id="3.90.950.20">
    <property type="entry name" value="CinA-like"/>
    <property type="match status" value="1"/>
</dbReference>
<dbReference type="STRING" id="449.LHA_2277"/>
<protein>
    <submittedName>
        <fullName evidence="2">Competence-damage inducible protein CinA</fullName>
    </submittedName>
</protein>
<feature type="domain" description="CinA C-terminal" evidence="1">
    <location>
        <begin position="6"/>
        <end position="159"/>
    </location>
</feature>
<dbReference type="PATRIC" id="fig|449.7.peg.182"/>
<dbReference type="SUPFAM" id="SSF142433">
    <property type="entry name" value="CinA-like"/>
    <property type="match status" value="1"/>
</dbReference>
<sequence>MRDLRKLVSKLASHLRASHMQIATAESCTGGLIAGLLTELPGSSYWFERGFVTYSNLAKEEMLGVKSELIQLHGAVSESVAEAMALGALKYSMADVSLAVTGIAGPDGGTDKKPVGTVCFAWAMRELPAISIRCHFADESRKNVRKLACKRALEGMLSLLESQASGKP</sequence>
<proteinExistence type="predicted"/>
<keyword evidence="3" id="KW-1185">Reference proteome</keyword>
<organism evidence="2 3">
    <name type="scientific">Legionella hackeliae</name>
    <dbReference type="NCBI Taxonomy" id="449"/>
    <lineage>
        <taxon>Bacteria</taxon>
        <taxon>Pseudomonadati</taxon>
        <taxon>Pseudomonadota</taxon>
        <taxon>Gammaproteobacteria</taxon>
        <taxon>Legionellales</taxon>
        <taxon>Legionellaceae</taxon>
        <taxon>Legionella</taxon>
    </lineage>
</organism>
<evidence type="ECO:0000313" key="3">
    <source>
        <dbReference type="Proteomes" id="UP000032803"/>
    </source>
</evidence>
<dbReference type="KEGG" id="lha:LHA_2277"/>
<dbReference type="Pfam" id="PF02464">
    <property type="entry name" value="CinA"/>
    <property type="match status" value="1"/>
</dbReference>
<dbReference type="EMBL" id="LN681225">
    <property type="protein sequence ID" value="CEK11297.1"/>
    <property type="molecule type" value="Genomic_DNA"/>
</dbReference>
<dbReference type="OrthoDB" id="9801454at2"/>
<dbReference type="InterPro" id="IPR008136">
    <property type="entry name" value="CinA_C"/>
</dbReference>